<keyword evidence="1" id="KW-0472">Membrane</keyword>
<accession>A0ABV1VJA2</accession>
<feature type="transmembrane region" description="Helical" evidence="1">
    <location>
        <begin position="12"/>
        <end position="45"/>
    </location>
</feature>
<keyword evidence="3" id="KW-1185">Reference proteome</keyword>
<feature type="transmembrane region" description="Helical" evidence="1">
    <location>
        <begin position="102"/>
        <end position="124"/>
    </location>
</feature>
<feature type="transmembrane region" description="Helical" evidence="1">
    <location>
        <begin position="136"/>
        <end position="156"/>
    </location>
</feature>
<reference evidence="2 3" key="1">
    <citation type="submission" date="2024-06" db="EMBL/GenBank/DDBJ databases">
        <title>The Natural Products Discovery Center: Release of the First 8490 Sequenced Strains for Exploring Actinobacteria Biosynthetic Diversity.</title>
        <authorList>
            <person name="Kalkreuter E."/>
            <person name="Kautsar S.A."/>
            <person name="Yang D."/>
            <person name="Bader C.D."/>
            <person name="Teijaro C.N."/>
            <person name="Fluegel L."/>
            <person name="Davis C.M."/>
            <person name="Simpson J.R."/>
            <person name="Lauterbach L."/>
            <person name="Steele A.D."/>
            <person name="Gui C."/>
            <person name="Meng S."/>
            <person name="Li G."/>
            <person name="Viehrig K."/>
            <person name="Ye F."/>
            <person name="Su P."/>
            <person name="Kiefer A.F."/>
            <person name="Nichols A."/>
            <person name="Cepeda A.J."/>
            <person name="Yan W."/>
            <person name="Fan B."/>
            <person name="Jiang Y."/>
            <person name="Adhikari A."/>
            <person name="Zheng C.-J."/>
            <person name="Schuster L."/>
            <person name="Cowan T.M."/>
            <person name="Smanski M.J."/>
            <person name="Chevrette M.G."/>
            <person name="De Carvalho L.P.S."/>
            <person name="Shen B."/>
        </authorList>
    </citation>
    <scope>NUCLEOTIDE SEQUENCE [LARGE SCALE GENOMIC DNA]</scope>
    <source>
        <strain evidence="2 3">NPDC000632</strain>
    </source>
</reference>
<feature type="transmembrane region" description="Helical" evidence="1">
    <location>
        <begin position="65"/>
        <end position="90"/>
    </location>
</feature>
<keyword evidence="1" id="KW-0812">Transmembrane</keyword>
<organism evidence="2 3">
    <name type="scientific">Streptomyces flaveolus</name>
    <dbReference type="NCBI Taxonomy" id="67297"/>
    <lineage>
        <taxon>Bacteria</taxon>
        <taxon>Bacillati</taxon>
        <taxon>Actinomycetota</taxon>
        <taxon>Actinomycetes</taxon>
        <taxon>Kitasatosporales</taxon>
        <taxon>Streptomycetaceae</taxon>
        <taxon>Streptomyces</taxon>
    </lineage>
</organism>
<protein>
    <submittedName>
        <fullName evidence="2">DUF1097 domain-containing protein</fullName>
    </submittedName>
</protein>
<dbReference type="InterPro" id="IPR009476">
    <property type="entry name" value="DUF1097"/>
</dbReference>
<evidence type="ECO:0000313" key="3">
    <source>
        <dbReference type="Proteomes" id="UP001490330"/>
    </source>
</evidence>
<evidence type="ECO:0000313" key="2">
    <source>
        <dbReference type="EMBL" id="MER6906585.1"/>
    </source>
</evidence>
<dbReference type="Proteomes" id="UP001490330">
    <property type="component" value="Unassembled WGS sequence"/>
</dbReference>
<sequence length="173" mass="17226">MAMRQLDAMSISIGVLGGIATLITVTVLTVPVWVIFIAWASFFILGAGTDGLVRSVASNLTGIAIASLTLLVISALGGGTAVAAVAVGVGSAAMVQASKSKLLSQLPAIVWGFASTVGTVAATGQSITSTSLHNPALVAALSMVLGAVFGIASDYWGTAMTKRTTTAGTASER</sequence>
<keyword evidence="1" id="KW-1133">Transmembrane helix</keyword>
<dbReference type="Pfam" id="PF06496">
    <property type="entry name" value="DUF1097"/>
    <property type="match status" value="1"/>
</dbReference>
<gene>
    <name evidence="2" type="ORF">ABT322_23165</name>
</gene>
<name>A0ABV1VJA2_9ACTN</name>
<dbReference type="RefSeq" id="WP_350721466.1">
    <property type="nucleotide sequence ID" value="NZ_JBEPCO010000026.1"/>
</dbReference>
<comment type="caution">
    <text evidence="2">The sequence shown here is derived from an EMBL/GenBank/DDBJ whole genome shotgun (WGS) entry which is preliminary data.</text>
</comment>
<dbReference type="EMBL" id="JBEPCV010000023">
    <property type="protein sequence ID" value="MER6906585.1"/>
    <property type="molecule type" value="Genomic_DNA"/>
</dbReference>
<evidence type="ECO:0000256" key="1">
    <source>
        <dbReference type="SAM" id="Phobius"/>
    </source>
</evidence>
<proteinExistence type="predicted"/>